<evidence type="ECO:0000313" key="8">
    <source>
        <dbReference type="EMBL" id="KAH7387605.1"/>
    </source>
</evidence>
<dbReference type="EMBL" id="CM035421">
    <property type="protein sequence ID" value="KAH7387605.1"/>
    <property type="molecule type" value="Genomic_DNA"/>
</dbReference>
<dbReference type="InterPro" id="IPR044076">
    <property type="entry name" value="Ribosomal_P2"/>
</dbReference>
<dbReference type="GO" id="GO:0022625">
    <property type="term" value="C:cytosolic large ribosomal subunit"/>
    <property type="evidence" value="ECO:0007669"/>
    <property type="project" value="InterPro"/>
</dbReference>
<dbReference type="InterPro" id="IPR038716">
    <property type="entry name" value="P1/P2_N_sf"/>
</dbReference>
<evidence type="ECO:0000256" key="5">
    <source>
        <dbReference type="ARBA" id="ARBA00023274"/>
    </source>
</evidence>
<reference evidence="8" key="1">
    <citation type="submission" date="2021-08" db="EMBL/GenBank/DDBJ databases">
        <title>WGS assembly of Ceratopteris richardii.</title>
        <authorList>
            <person name="Marchant D.B."/>
            <person name="Chen G."/>
            <person name="Jenkins J."/>
            <person name="Shu S."/>
            <person name="Leebens-Mack J."/>
            <person name="Grimwood J."/>
            <person name="Schmutz J."/>
            <person name="Soltis P."/>
            <person name="Soltis D."/>
            <person name="Chen Z.-H."/>
        </authorList>
    </citation>
    <scope>NUCLEOTIDE SEQUENCE</scope>
    <source>
        <strain evidence="8">Whitten #5841</strain>
        <tissue evidence="8">Leaf</tissue>
    </source>
</reference>
<dbReference type="InterPro" id="IPR027534">
    <property type="entry name" value="Ribosomal_P1/P2"/>
</dbReference>
<feature type="compositionally biased region" description="Basic and acidic residues" evidence="6">
    <location>
        <begin position="88"/>
        <end position="100"/>
    </location>
</feature>
<dbReference type="OrthoDB" id="1227494at2759"/>
<gene>
    <name evidence="8" type="ORF">KP509_16G032200</name>
</gene>
<feature type="chain" id="PRO_5035713835" description="60S acidic ribosomal protein P2" evidence="7">
    <location>
        <begin position="22"/>
        <end position="114"/>
    </location>
</feature>
<feature type="signal peptide" evidence="7">
    <location>
        <begin position="1"/>
        <end position="21"/>
    </location>
</feature>
<name>A0A8T2T1X0_CERRI</name>
<accession>A0A8T2T1X0</accession>
<dbReference type="GO" id="GO:0003735">
    <property type="term" value="F:structural constituent of ribosome"/>
    <property type="evidence" value="ECO:0007669"/>
    <property type="project" value="InterPro"/>
</dbReference>
<dbReference type="PANTHER" id="PTHR21141">
    <property type="entry name" value="60S ACIDIC RIBOSOMAL PROTEIN FAMILY MEMBER"/>
    <property type="match status" value="1"/>
</dbReference>
<evidence type="ECO:0000256" key="3">
    <source>
        <dbReference type="ARBA" id="ARBA00011266"/>
    </source>
</evidence>
<comment type="function">
    <text evidence="1">Plays an important role in the elongation step of protein synthesis.</text>
</comment>
<dbReference type="GO" id="GO:0002182">
    <property type="term" value="P:cytoplasmic translational elongation"/>
    <property type="evidence" value="ECO:0007669"/>
    <property type="project" value="InterPro"/>
</dbReference>
<evidence type="ECO:0000256" key="2">
    <source>
        <dbReference type="ARBA" id="ARBA00005436"/>
    </source>
</evidence>
<keyword evidence="4" id="KW-0689">Ribosomal protein</keyword>
<organism evidence="8 9">
    <name type="scientific">Ceratopteris richardii</name>
    <name type="common">Triangle waterfern</name>
    <dbReference type="NCBI Taxonomy" id="49495"/>
    <lineage>
        <taxon>Eukaryota</taxon>
        <taxon>Viridiplantae</taxon>
        <taxon>Streptophyta</taxon>
        <taxon>Embryophyta</taxon>
        <taxon>Tracheophyta</taxon>
        <taxon>Polypodiopsida</taxon>
        <taxon>Polypodiidae</taxon>
        <taxon>Polypodiales</taxon>
        <taxon>Pteridineae</taxon>
        <taxon>Pteridaceae</taxon>
        <taxon>Parkerioideae</taxon>
        <taxon>Ceratopteris</taxon>
    </lineage>
</organism>
<dbReference type="FunFam" id="1.10.10.1410:FF:000002">
    <property type="entry name" value="60S acidic ribosomal protein P2"/>
    <property type="match status" value="1"/>
</dbReference>
<feature type="region of interest" description="Disordered" evidence="6">
    <location>
        <begin position="84"/>
        <end position="114"/>
    </location>
</feature>
<dbReference type="AlphaFoldDB" id="A0A8T2T1X0"/>
<comment type="similarity">
    <text evidence="2">Belongs to the eukaryotic ribosomal protein P1/P2 family.</text>
</comment>
<evidence type="ECO:0000256" key="6">
    <source>
        <dbReference type="SAM" id="MobiDB-lite"/>
    </source>
</evidence>
<dbReference type="HAMAP" id="MF_01478">
    <property type="entry name" value="Ribosomal_L12_arch"/>
    <property type="match status" value="1"/>
</dbReference>
<proteinExistence type="inferred from homology"/>
<keyword evidence="5" id="KW-0687">Ribonucleoprotein</keyword>
<dbReference type="Proteomes" id="UP000825935">
    <property type="component" value="Chromosome 16"/>
</dbReference>
<evidence type="ECO:0000256" key="4">
    <source>
        <dbReference type="ARBA" id="ARBA00022980"/>
    </source>
</evidence>
<evidence type="ECO:0000256" key="1">
    <source>
        <dbReference type="ARBA" id="ARBA00003362"/>
    </source>
</evidence>
<keyword evidence="9" id="KW-1185">Reference proteome</keyword>
<dbReference type="Pfam" id="PF00428">
    <property type="entry name" value="Ribosomal_60s"/>
    <property type="match status" value="1"/>
</dbReference>
<comment type="caution">
    <text evidence="8">The sequence shown here is derived from an EMBL/GenBank/DDBJ whole genome shotgun (WGS) entry which is preliminary data.</text>
</comment>
<dbReference type="OMA" id="CCARHRR"/>
<dbReference type="Gene3D" id="1.10.10.1410">
    <property type="match status" value="1"/>
</dbReference>
<evidence type="ECO:0000256" key="7">
    <source>
        <dbReference type="SAM" id="SignalP"/>
    </source>
</evidence>
<comment type="subunit">
    <text evidence="3">P1 and P2 exist as dimers at the large ribosomal subunit.</text>
</comment>
<dbReference type="CDD" id="cd05833">
    <property type="entry name" value="Ribosomal_P2"/>
    <property type="match status" value="1"/>
</dbReference>
<dbReference type="PANTHER" id="PTHR21141:SF5">
    <property type="entry name" value="LARGE RIBOSOMAL SUBUNIT PROTEIN P2"/>
    <property type="match status" value="1"/>
</dbReference>
<evidence type="ECO:0000313" key="9">
    <source>
        <dbReference type="Proteomes" id="UP000825935"/>
    </source>
</evidence>
<keyword evidence="7" id="KW-0732">Signal</keyword>
<sequence>MKVVAAYLLVLLGGKSSPTAADIKHILGSVGAEADEDRIDLLLSELKGKDIVEVIAAGKEKLASVPAGGAGGVVVSAAPTGGAGAAAVEEKKVEEEKKEPEEESDEDMGFSLFD</sequence>
<evidence type="ECO:0008006" key="10">
    <source>
        <dbReference type="Google" id="ProtNLM"/>
    </source>
</evidence>
<protein>
    <recommendedName>
        <fullName evidence="10">60S acidic ribosomal protein P2</fullName>
    </recommendedName>
</protein>